<keyword evidence="10 11" id="KW-0472">Membrane</keyword>
<dbReference type="GO" id="GO:0000009">
    <property type="term" value="F:alpha-1,6-mannosyltransferase activity"/>
    <property type="evidence" value="ECO:0007669"/>
    <property type="project" value="InterPro"/>
</dbReference>
<sequence length="440" mass="52169">MKTTIGRVIFLAICSRLLCIFISFLTNDLFSTIRNTGILHLYLDNNQNSQNTVTWKLFKSFINWDGEYYLRISYYNNYEYEHQHAFLPLYPILVNQISKIVSGINKTSILVHMIVGTIISNLAFVLASVGLYLFQCELFYKIKIKNVVFPGISTLFFLFPSSNIFNSSMYTESLYSCFNFWGAFLILKAESNSHKFGFFSIKNFIYLILSVLCMSVTCGIRSNGILNSIPLFFYFVSTSPSIKNILKFILHWSIAFIMFISTIFPFLAYLIYSYFRYCVYISESRPWCKSLIPNIYSFVQDEYWSNGIFNYWRIEKFDKFILIIPFILVTIYSIKIFFIKRSKKDKTNVFSIIYQILYHFQHCYSVFGYFFQIYFLLISILLYGYVEVIIRLFNCIPLYFTLMGYFFQNQNPKLSNLLLIYQIFTFIFGSIWFPNFLPWT</sequence>
<feature type="transmembrane region" description="Helical" evidence="11">
    <location>
        <begin position="388"/>
        <end position="407"/>
    </location>
</feature>
<evidence type="ECO:0000313" key="12">
    <source>
        <dbReference type="EMBL" id="CUV06936.1"/>
    </source>
</evidence>
<accession>A0A0S4THT3</accession>
<feature type="transmembrane region" description="Helical" evidence="11">
    <location>
        <begin position="204"/>
        <end position="236"/>
    </location>
</feature>
<feature type="transmembrane region" description="Helical" evidence="11">
    <location>
        <begin position="7"/>
        <end position="25"/>
    </location>
</feature>
<dbReference type="AlphaFoldDB" id="A0A0S4THT3"/>
<organism evidence="12">
    <name type="scientific">Cryptosporidium hominis</name>
    <dbReference type="NCBI Taxonomy" id="237895"/>
    <lineage>
        <taxon>Eukaryota</taxon>
        <taxon>Sar</taxon>
        <taxon>Alveolata</taxon>
        <taxon>Apicomplexa</taxon>
        <taxon>Conoidasida</taxon>
        <taxon>Coccidia</taxon>
        <taxon>Eucoccidiorida</taxon>
        <taxon>Eimeriorina</taxon>
        <taxon>Cryptosporidiidae</taxon>
        <taxon>Cryptosporidium</taxon>
    </lineage>
</organism>
<reference evidence="12" key="1">
    <citation type="submission" date="2015-08" db="EMBL/GenBank/DDBJ databases">
        <authorList>
            <person name="Babu N.S."/>
            <person name="Beckwith C.J."/>
            <person name="Beseler K.G."/>
            <person name="Brison A."/>
            <person name="Carone J.V."/>
            <person name="Caskin T.P."/>
            <person name="Diamond M."/>
            <person name="Durham M.E."/>
            <person name="Foxe J.M."/>
            <person name="Go M."/>
            <person name="Henderson B.A."/>
            <person name="Jones I.B."/>
            <person name="McGettigan J.A."/>
            <person name="Micheletti S.J."/>
            <person name="Nasrallah M.E."/>
            <person name="Ortiz D."/>
            <person name="Piller C.R."/>
            <person name="Privatt S.R."/>
            <person name="Schneider S.L."/>
            <person name="Sharp S."/>
            <person name="Smith T.C."/>
            <person name="Stanton J.D."/>
            <person name="Ullery H.E."/>
            <person name="Wilson R.J."/>
            <person name="Serrano M.G."/>
            <person name="Buck G."/>
            <person name="Lee V."/>
            <person name="Wang Y."/>
            <person name="Carvalho R."/>
            <person name="Voegtly L."/>
            <person name="Shi R."/>
            <person name="Duckworth R."/>
            <person name="Johnson A."/>
            <person name="Loviza R."/>
            <person name="Walstead R."/>
            <person name="Shah Z."/>
            <person name="Kiflezghi M."/>
            <person name="Wade K."/>
            <person name="Ball S.L."/>
            <person name="Bradley K.W."/>
            <person name="Asai D.J."/>
            <person name="Bowman C.A."/>
            <person name="Russell D.A."/>
            <person name="Pope W.H."/>
            <person name="Jacobs-Sera D."/>
            <person name="Hendrix R.W."/>
            <person name="Hatfull G.F."/>
        </authorList>
    </citation>
    <scope>NUCLEOTIDE SEQUENCE [LARGE SCALE GENOMIC DNA]</scope>
</reference>
<evidence type="ECO:0000256" key="5">
    <source>
        <dbReference type="ARBA" id="ARBA00022676"/>
    </source>
</evidence>
<evidence type="ECO:0000256" key="8">
    <source>
        <dbReference type="ARBA" id="ARBA00022824"/>
    </source>
</evidence>
<dbReference type="PANTHER" id="PTHR12468:SF2">
    <property type="entry name" value="GPI MANNOSYLTRANSFERASE 2"/>
    <property type="match status" value="1"/>
</dbReference>
<evidence type="ECO:0000256" key="6">
    <source>
        <dbReference type="ARBA" id="ARBA00022679"/>
    </source>
</evidence>
<keyword evidence="4 11" id="KW-0337">GPI-anchor biosynthesis</keyword>
<dbReference type="VEuPathDB" id="CryptoDB:CHUDEA6_5100"/>
<evidence type="ECO:0000256" key="10">
    <source>
        <dbReference type="ARBA" id="ARBA00023136"/>
    </source>
</evidence>
<feature type="transmembrane region" description="Helical" evidence="11">
    <location>
        <begin position="320"/>
        <end position="339"/>
    </location>
</feature>
<name>A0A0S4THT3_CRYHO</name>
<comment type="function">
    <text evidence="11">Mannosyltransferase involved in glycosylphosphatidylinositol-anchor biosynthesis.</text>
</comment>
<dbReference type="Pfam" id="PF04188">
    <property type="entry name" value="Mannosyl_trans2"/>
    <property type="match status" value="1"/>
</dbReference>
<keyword evidence="9 11" id="KW-1133">Transmembrane helix</keyword>
<feature type="transmembrane region" description="Helical" evidence="11">
    <location>
        <begin position="109"/>
        <end position="134"/>
    </location>
</feature>
<keyword evidence="5 11" id="KW-0328">Glycosyltransferase</keyword>
<dbReference type="GO" id="GO:0006506">
    <property type="term" value="P:GPI anchor biosynthetic process"/>
    <property type="evidence" value="ECO:0007669"/>
    <property type="project" value="UniProtKB-UniPathway"/>
</dbReference>
<keyword evidence="6 11" id="KW-0808">Transferase</keyword>
<feature type="transmembrane region" description="Helical" evidence="11">
    <location>
        <begin position="146"/>
        <end position="165"/>
    </location>
</feature>
<evidence type="ECO:0000256" key="11">
    <source>
        <dbReference type="RuleBase" id="RU363112"/>
    </source>
</evidence>
<comment type="subcellular location">
    <subcellularLocation>
        <location evidence="1 11">Endoplasmic reticulum membrane</location>
        <topology evidence="1 11">Multi-pass membrane protein</topology>
    </subcellularLocation>
</comment>
<evidence type="ECO:0000256" key="1">
    <source>
        <dbReference type="ARBA" id="ARBA00004477"/>
    </source>
</evidence>
<evidence type="ECO:0000256" key="7">
    <source>
        <dbReference type="ARBA" id="ARBA00022692"/>
    </source>
</evidence>
<protein>
    <recommendedName>
        <fullName evidence="11">GPI mannosyltransferase 2</fullName>
        <ecNumber evidence="11">2.4.1.-</ecNumber>
    </recommendedName>
</protein>
<dbReference type="EMBL" id="LN877952">
    <property type="protein sequence ID" value="CUV06936.1"/>
    <property type="molecule type" value="Genomic_DNA"/>
</dbReference>
<comment type="similarity">
    <text evidence="3 11">Belongs to the PIGV family.</text>
</comment>
<dbReference type="VEuPathDB" id="CryptoDB:ChTU502y2012_382g0310"/>
<feature type="transmembrane region" description="Helical" evidence="11">
    <location>
        <begin position="360"/>
        <end position="382"/>
    </location>
</feature>
<comment type="pathway">
    <text evidence="2 11">Glycolipid biosynthesis; glycosylphosphatidylinositol-anchor biosynthesis.</text>
</comment>
<keyword evidence="8 11" id="KW-0256">Endoplasmic reticulum</keyword>
<dbReference type="VEuPathDB" id="CryptoDB:Chro.60588"/>
<dbReference type="GO" id="GO:0005789">
    <property type="term" value="C:endoplasmic reticulum membrane"/>
    <property type="evidence" value="ECO:0007669"/>
    <property type="project" value="UniProtKB-SubCell"/>
</dbReference>
<feature type="transmembrane region" description="Helical" evidence="11">
    <location>
        <begin position="414"/>
        <end position="433"/>
    </location>
</feature>
<dbReference type="Proteomes" id="UP000199752">
    <property type="component" value="Chromosome 6"/>
</dbReference>
<proteinExistence type="inferred from homology"/>
<gene>
    <name evidence="12" type="ORF">CHUDEA6_5100</name>
</gene>
<dbReference type="GO" id="GO:0004376">
    <property type="term" value="F:GPI mannosyltransferase activity"/>
    <property type="evidence" value="ECO:0007669"/>
    <property type="project" value="InterPro"/>
</dbReference>
<evidence type="ECO:0000256" key="9">
    <source>
        <dbReference type="ARBA" id="ARBA00022989"/>
    </source>
</evidence>
<dbReference type="VEuPathDB" id="CryptoDB:GY17_00000536"/>
<dbReference type="UniPathway" id="UPA00196"/>
<dbReference type="InterPro" id="IPR007315">
    <property type="entry name" value="PIG-V/Gpi18"/>
</dbReference>
<evidence type="ECO:0000256" key="3">
    <source>
        <dbReference type="ARBA" id="ARBA00008698"/>
    </source>
</evidence>
<evidence type="ECO:0000256" key="2">
    <source>
        <dbReference type="ARBA" id="ARBA00004687"/>
    </source>
</evidence>
<feature type="transmembrane region" description="Helical" evidence="11">
    <location>
        <begin position="248"/>
        <end position="272"/>
    </location>
</feature>
<dbReference type="EC" id="2.4.1.-" evidence="11"/>
<keyword evidence="7 11" id="KW-0812">Transmembrane</keyword>
<dbReference type="PANTHER" id="PTHR12468">
    <property type="entry name" value="GPI MANNOSYLTRANSFERASE 2"/>
    <property type="match status" value="1"/>
</dbReference>
<evidence type="ECO:0000256" key="4">
    <source>
        <dbReference type="ARBA" id="ARBA00022502"/>
    </source>
</evidence>
<dbReference type="GO" id="GO:0031501">
    <property type="term" value="C:mannosyltransferase complex"/>
    <property type="evidence" value="ECO:0007669"/>
    <property type="project" value="TreeGrafter"/>
</dbReference>